<dbReference type="EMBL" id="BAAAUX010000033">
    <property type="protein sequence ID" value="GAA2818068.1"/>
    <property type="molecule type" value="Genomic_DNA"/>
</dbReference>
<gene>
    <name evidence="1" type="ORF">GCM10010470_61780</name>
</gene>
<sequence>MTRSIFSADTHELRATARNTRNTINDFSSRSALKYRLAPSEAGHDRLGAELAAYQQESASAVDLLRADALELADRLVGSADLYEELDAGLADRLSEIADLR</sequence>
<dbReference type="RefSeq" id="WP_344685789.1">
    <property type="nucleotide sequence ID" value="NZ_BAAAUX010000033.1"/>
</dbReference>
<comment type="caution">
    <text evidence="1">The sequence shown here is derived from an EMBL/GenBank/DDBJ whole genome shotgun (WGS) entry which is preliminary data.</text>
</comment>
<name>A0ABN3VLV1_9PSEU</name>
<reference evidence="1 2" key="1">
    <citation type="journal article" date="2019" name="Int. J. Syst. Evol. Microbiol.">
        <title>The Global Catalogue of Microorganisms (GCM) 10K type strain sequencing project: providing services to taxonomists for standard genome sequencing and annotation.</title>
        <authorList>
            <consortium name="The Broad Institute Genomics Platform"/>
            <consortium name="The Broad Institute Genome Sequencing Center for Infectious Disease"/>
            <person name="Wu L."/>
            <person name="Ma J."/>
        </authorList>
    </citation>
    <scope>NUCLEOTIDE SEQUENCE [LARGE SCALE GENOMIC DNA]</scope>
    <source>
        <strain evidence="1 2">JCM 9383</strain>
    </source>
</reference>
<evidence type="ECO:0000313" key="1">
    <source>
        <dbReference type="EMBL" id="GAA2818068.1"/>
    </source>
</evidence>
<organism evidence="1 2">
    <name type="scientific">Saccharopolyspora taberi</name>
    <dbReference type="NCBI Taxonomy" id="60895"/>
    <lineage>
        <taxon>Bacteria</taxon>
        <taxon>Bacillati</taxon>
        <taxon>Actinomycetota</taxon>
        <taxon>Actinomycetes</taxon>
        <taxon>Pseudonocardiales</taxon>
        <taxon>Pseudonocardiaceae</taxon>
        <taxon>Saccharopolyspora</taxon>
    </lineage>
</organism>
<protein>
    <recommendedName>
        <fullName evidence="3">ESX-1 secretion-associated protein</fullName>
    </recommendedName>
</protein>
<proteinExistence type="predicted"/>
<dbReference type="Proteomes" id="UP001500979">
    <property type="component" value="Unassembled WGS sequence"/>
</dbReference>
<evidence type="ECO:0000313" key="2">
    <source>
        <dbReference type="Proteomes" id="UP001500979"/>
    </source>
</evidence>
<keyword evidence="2" id="KW-1185">Reference proteome</keyword>
<accession>A0ABN3VLV1</accession>
<evidence type="ECO:0008006" key="3">
    <source>
        <dbReference type="Google" id="ProtNLM"/>
    </source>
</evidence>